<dbReference type="SUPFAM" id="SSF47226">
    <property type="entry name" value="Histidine-containing phosphotransfer domain, HPT domain"/>
    <property type="match status" value="1"/>
</dbReference>
<comment type="function">
    <text evidence="2">Functions as a two-component phosphorelay mediators between cytokinin sensor histidine kinases and response regulators (B-type ARRs). Plays an important role in propagating cytokinin signal transduction.</text>
</comment>
<comment type="caution">
    <text evidence="3">The sequence shown here is derived from an EMBL/GenBank/DDBJ whole genome shotgun (WGS) entry which is preliminary data.</text>
</comment>
<dbReference type="GO" id="GO:0005634">
    <property type="term" value="C:nucleus"/>
    <property type="evidence" value="ECO:0007669"/>
    <property type="project" value="UniProtKB-SubCell"/>
</dbReference>
<keyword evidence="2" id="KW-0932">Cytokinin signaling pathway</keyword>
<comment type="domain">
    <text evidence="2">Histidine-containing phosphotransfer domain (HPt) contains an active histidine that mediates the phosphotransfer.</text>
</comment>
<dbReference type="PANTHER" id="PTHR28242:SF30">
    <property type="entry name" value="HISTIDINE-CONTAINING PHOSPHOTRANSFER PROTEIN 2"/>
    <property type="match status" value="1"/>
</dbReference>
<reference evidence="3" key="2">
    <citation type="journal article" date="2022" name="Hortic Res">
        <title>The genome of Dioscorea zingiberensis sheds light on the biosynthesis, origin and evolution of the medicinally important diosgenin saponins.</title>
        <authorList>
            <person name="Li Y."/>
            <person name="Tan C."/>
            <person name="Li Z."/>
            <person name="Guo J."/>
            <person name="Li S."/>
            <person name="Chen X."/>
            <person name="Wang C."/>
            <person name="Dai X."/>
            <person name="Yang H."/>
            <person name="Song W."/>
            <person name="Hou L."/>
            <person name="Xu J."/>
            <person name="Tong Z."/>
            <person name="Xu A."/>
            <person name="Yuan X."/>
            <person name="Wang W."/>
            <person name="Yang Q."/>
            <person name="Chen L."/>
            <person name="Sun Z."/>
            <person name="Wang K."/>
            <person name="Pan B."/>
            <person name="Chen J."/>
            <person name="Bao Y."/>
            <person name="Liu F."/>
            <person name="Qi X."/>
            <person name="Gang D.R."/>
            <person name="Wen J."/>
            <person name="Li J."/>
        </authorList>
    </citation>
    <scope>NUCLEOTIDE SEQUENCE</scope>
    <source>
        <strain evidence="3">Dzin_1.0</strain>
    </source>
</reference>
<proteinExistence type="predicted"/>
<protein>
    <recommendedName>
        <fullName evidence="2">Histidine-containing phosphotransfer protein</fullName>
    </recommendedName>
</protein>
<dbReference type="GO" id="GO:0009927">
    <property type="term" value="F:histidine phosphotransfer kinase activity"/>
    <property type="evidence" value="ECO:0007669"/>
    <property type="project" value="UniProtKB-UniRule"/>
</dbReference>
<dbReference type="AlphaFoldDB" id="A0A9D5D5J8"/>
<dbReference type="PANTHER" id="PTHR28242">
    <property type="entry name" value="PHOSPHORELAY INTERMEDIATE PROTEIN YPD1"/>
    <property type="match status" value="1"/>
</dbReference>
<dbReference type="EMBL" id="JAGGNH010000001">
    <property type="protein sequence ID" value="KAJ0985805.1"/>
    <property type="molecule type" value="Genomic_DNA"/>
</dbReference>
<dbReference type="InterPro" id="IPR036641">
    <property type="entry name" value="HPT_dom_sf"/>
</dbReference>
<dbReference type="Gene3D" id="1.20.120.160">
    <property type="entry name" value="HPT domain"/>
    <property type="match status" value="1"/>
</dbReference>
<comment type="subcellular location">
    <subcellularLocation>
        <location evidence="2">Cytoplasm</location>
        <location evidence="2">Cytosol</location>
    </subcellularLocation>
    <subcellularLocation>
        <location evidence="2">Nucleus</location>
    </subcellularLocation>
</comment>
<dbReference type="InterPro" id="IPR045871">
    <property type="entry name" value="AHP1-5/YPD1"/>
</dbReference>
<reference evidence="3" key="1">
    <citation type="submission" date="2021-03" db="EMBL/GenBank/DDBJ databases">
        <authorList>
            <person name="Li Z."/>
            <person name="Yang C."/>
        </authorList>
    </citation>
    <scope>NUCLEOTIDE SEQUENCE</scope>
    <source>
        <strain evidence="3">Dzin_1.0</strain>
        <tissue evidence="3">Leaf</tissue>
    </source>
</reference>
<evidence type="ECO:0000313" key="4">
    <source>
        <dbReference type="Proteomes" id="UP001085076"/>
    </source>
</evidence>
<dbReference type="GO" id="GO:0005829">
    <property type="term" value="C:cytosol"/>
    <property type="evidence" value="ECO:0007669"/>
    <property type="project" value="UniProtKB-SubCell"/>
</dbReference>
<keyword evidence="1 2" id="KW-0902">Two-component regulatory system</keyword>
<keyword evidence="4" id="KW-1185">Reference proteome</keyword>
<dbReference type="OrthoDB" id="1673781at2759"/>
<dbReference type="GO" id="GO:0043424">
    <property type="term" value="F:protein histidine kinase binding"/>
    <property type="evidence" value="ECO:0007669"/>
    <property type="project" value="UniProtKB-UniRule"/>
</dbReference>
<sequence length="121" mass="13850">MASVPELKRCLDDLKSSLVQEGILGEQFECLYIAGHAFVRELITLFHTEAEKILNELTMNLDHEPVNYQKLDMYAHQLKGDNIRCVMYLQRLKDDYQLIKTKIESIHKLEDDIIAAGGSIG</sequence>
<evidence type="ECO:0000256" key="2">
    <source>
        <dbReference type="RuleBase" id="RU369004"/>
    </source>
</evidence>
<evidence type="ECO:0000313" key="3">
    <source>
        <dbReference type="EMBL" id="KAJ0985805.1"/>
    </source>
</evidence>
<dbReference type="GO" id="GO:0000160">
    <property type="term" value="P:phosphorelay signal transduction system"/>
    <property type="evidence" value="ECO:0007669"/>
    <property type="project" value="UniProtKB-UniRule"/>
</dbReference>
<dbReference type="GO" id="GO:0009736">
    <property type="term" value="P:cytokinin-activated signaling pathway"/>
    <property type="evidence" value="ECO:0007669"/>
    <property type="project" value="UniProtKB-KW"/>
</dbReference>
<dbReference type="Proteomes" id="UP001085076">
    <property type="component" value="Miscellaneous, Linkage group lg01"/>
</dbReference>
<evidence type="ECO:0000256" key="1">
    <source>
        <dbReference type="ARBA" id="ARBA00023012"/>
    </source>
</evidence>
<name>A0A9D5D5J8_9LILI</name>
<organism evidence="3 4">
    <name type="scientific">Dioscorea zingiberensis</name>
    <dbReference type="NCBI Taxonomy" id="325984"/>
    <lineage>
        <taxon>Eukaryota</taxon>
        <taxon>Viridiplantae</taxon>
        <taxon>Streptophyta</taxon>
        <taxon>Embryophyta</taxon>
        <taxon>Tracheophyta</taxon>
        <taxon>Spermatophyta</taxon>
        <taxon>Magnoliopsida</taxon>
        <taxon>Liliopsida</taxon>
        <taxon>Dioscoreales</taxon>
        <taxon>Dioscoreaceae</taxon>
        <taxon>Dioscorea</taxon>
    </lineage>
</organism>
<accession>A0A9D5D5J8</accession>
<gene>
    <name evidence="3" type="ORF">J5N97_004161</name>
</gene>